<dbReference type="GO" id="GO:0007276">
    <property type="term" value="P:gamete generation"/>
    <property type="evidence" value="ECO:0007669"/>
    <property type="project" value="InterPro"/>
</dbReference>
<dbReference type="AlphaFoldDB" id="A0A3B4AYG1"/>
<name>A0A3B4AYG1_9GOBI</name>
<feature type="compositionally biased region" description="Polar residues" evidence="1">
    <location>
        <begin position="127"/>
        <end position="151"/>
    </location>
</feature>
<keyword evidence="2" id="KW-0472">Membrane</keyword>
<protein>
    <submittedName>
        <fullName evidence="3">Uncharacterized protein</fullName>
    </submittedName>
</protein>
<dbReference type="STRING" id="409849.ENSPMGP00000022287"/>
<dbReference type="Ensembl" id="ENSPMGT00000023734.1">
    <property type="protein sequence ID" value="ENSPMGP00000022287.1"/>
    <property type="gene ID" value="ENSPMGG00000017954.1"/>
</dbReference>
<keyword evidence="4" id="KW-1185">Reference proteome</keyword>
<dbReference type="GO" id="GO:0000711">
    <property type="term" value="P:meiotic DNA repair synthesis"/>
    <property type="evidence" value="ECO:0007669"/>
    <property type="project" value="InterPro"/>
</dbReference>
<feature type="transmembrane region" description="Helical" evidence="2">
    <location>
        <begin position="213"/>
        <end position="233"/>
    </location>
</feature>
<evidence type="ECO:0000313" key="4">
    <source>
        <dbReference type="Proteomes" id="UP000261520"/>
    </source>
</evidence>
<proteinExistence type="predicted"/>
<dbReference type="InterPro" id="IPR033536">
    <property type="entry name" value="Spata22"/>
</dbReference>
<feature type="region of interest" description="Disordered" evidence="1">
    <location>
        <begin position="103"/>
        <end position="151"/>
    </location>
</feature>
<organism evidence="3 4">
    <name type="scientific">Periophthalmus magnuspinnatus</name>
    <dbReference type="NCBI Taxonomy" id="409849"/>
    <lineage>
        <taxon>Eukaryota</taxon>
        <taxon>Metazoa</taxon>
        <taxon>Chordata</taxon>
        <taxon>Craniata</taxon>
        <taxon>Vertebrata</taxon>
        <taxon>Euteleostomi</taxon>
        <taxon>Actinopterygii</taxon>
        <taxon>Neopterygii</taxon>
        <taxon>Teleostei</taxon>
        <taxon>Neoteleostei</taxon>
        <taxon>Acanthomorphata</taxon>
        <taxon>Gobiaria</taxon>
        <taxon>Gobiiformes</taxon>
        <taxon>Gobioidei</taxon>
        <taxon>Gobiidae</taxon>
        <taxon>Oxudercinae</taxon>
        <taxon>Periophthalmus</taxon>
    </lineage>
</organism>
<keyword evidence="2" id="KW-0812">Transmembrane</keyword>
<reference evidence="3" key="2">
    <citation type="submission" date="2025-09" db="UniProtKB">
        <authorList>
            <consortium name="Ensembl"/>
        </authorList>
    </citation>
    <scope>IDENTIFICATION</scope>
</reference>
<dbReference type="GO" id="GO:0051445">
    <property type="term" value="P:regulation of meiotic cell cycle"/>
    <property type="evidence" value="ECO:0007669"/>
    <property type="project" value="TreeGrafter"/>
</dbReference>
<dbReference type="PANTHER" id="PTHR35258:SF1">
    <property type="entry name" value="SPERMATOGENESIS-ASSOCIATED PROTEIN 22"/>
    <property type="match status" value="1"/>
</dbReference>
<accession>A0A3B4AYG1</accession>
<dbReference type="PANTHER" id="PTHR35258">
    <property type="entry name" value="SPERMATOGENESIS-ASSOCIATED PROTEIN 22"/>
    <property type="match status" value="1"/>
</dbReference>
<evidence type="ECO:0000256" key="1">
    <source>
        <dbReference type="SAM" id="MobiDB-lite"/>
    </source>
</evidence>
<reference evidence="3" key="1">
    <citation type="submission" date="2025-08" db="UniProtKB">
        <authorList>
            <consortium name="Ensembl"/>
        </authorList>
    </citation>
    <scope>IDENTIFICATION</scope>
</reference>
<sequence>LKETRNANGTNDTTLICVPLFNQKKRARVPLTSAPPANEPFSFNNTVAPYRAAGIQVLSGHTSIIKVQYLQSSRYTSTVRTWICYRDPVLRLLCHQMVLEQQKSDNKSEQTNYSVGQNDPGVGVYSGFNQYQPPRNNPSGPASLPRSSQMCQQQMSYKPPNATFKFSQQSTLRSPPVQARTHRTPLIQSTQKPTQPTPLKNTGASLETKFHIYLRYLVSVGLGCIILCIAIAIRSSFFTYNNCELCNLFSFSATLDSAVTLGPHGAKRFIVRDGKEFVQCVYYENEKELPRLIRGQVHRCVGNYDRIRNVLVCVSIRPALPSEQRNAQEAVRVCDAEMRALVKTLSEV</sequence>
<keyword evidence="2" id="KW-1133">Transmembrane helix</keyword>
<evidence type="ECO:0000256" key="2">
    <source>
        <dbReference type="SAM" id="Phobius"/>
    </source>
</evidence>
<dbReference type="Proteomes" id="UP000261520">
    <property type="component" value="Unplaced"/>
</dbReference>
<evidence type="ECO:0000313" key="3">
    <source>
        <dbReference type="Ensembl" id="ENSPMGP00000022287.1"/>
    </source>
</evidence>
<dbReference type="GO" id="GO:0007129">
    <property type="term" value="P:homologous chromosome pairing at meiosis"/>
    <property type="evidence" value="ECO:0007669"/>
    <property type="project" value="InterPro"/>
</dbReference>